<dbReference type="EMBL" id="CAJMWY010001347">
    <property type="protein sequence ID" value="CAE6465370.1"/>
    <property type="molecule type" value="Genomic_DNA"/>
</dbReference>
<evidence type="ECO:0000313" key="2">
    <source>
        <dbReference type="EMBL" id="CAE6465370.1"/>
    </source>
</evidence>
<dbReference type="Proteomes" id="UP000663861">
    <property type="component" value="Unassembled WGS sequence"/>
</dbReference>
<feature type="transmembrane region" description="Helical" evidence="1">
    <location>
        <begin position="279"/>
        <end position="299"/>
    </location>
</feature>
<comment type="caution">
    <text evidence="2">The sequence shown here is derived from an EMBL/GenBank/DDBJ whole genome shotgun (WGS) entry which is preliminary data.</text>
</comment>
<evidence type="ECO:0000256" key="1">
    <source>
        <dbReference type="SAM" id="Phobius"/>
    </source>
</evidence>
<organism evidence="2 3">
    <name type="scientific">Rhizoctonia solani</name>
    <dbReference type="NCBI Taxonomy" id="456999"/>
    <lineage>
        <taxon>Eukaryota</taxon>
        <taxon>Fungi</taxon>
        <taxon>Dikarya</taxon>
        <taxon>Basidiomycota</taxon>
        <taxon>Agaricomycotina</taxon>
        <taxon>Agaricomycetes</taxon>
        <taxon>Cantharellales</taxon>
        <taxon>Ceratobasidiaceae</taxon>
        <taxon>Rhizoctonia</taxon>
    </lineage>
</organism>
<proteinExistence type="predicted"/>
<keyword evidence="1" id="KW-0812">Transmembrane</keyword>
<evidence type="ECO:0000313" key="3">
    <source>
        <dbReference type="Proteomes" id="UP000663861"/>
    </source>
</evidence>
<keyword evidence="1" id="KW-1133">Transmembrane helix</keyword>
<dbReference type="AlphaFoldDB" id="A0A8H3BWE2"/>
<reference evidence="2" key="1">
    <citation type="submission" date="2021-01" db="EMBL/GenBank/DDBJ databases">
        <authorList>
            <person name="Kaushik A."/>
        </authorList>
    </citation>
    <scope>NUCLEOTIDE SEQUENCE</scope>
    <source>
        <strain evidence="2">AG4-RS23</strain>
    </source>
</reference>
<name>A0A8H3BWE2_9AGAM</name>
<keyword evidence="1" id="KW-0472">Membrane</keyword>
<dbReference type="Gene3D" id="2.60.120.260">
    <property type="entry name" value="Galactose-binding domain-like"/>
    <property type="match status" value="1"/>
</dbReference>
<gene>
    <name evidence="2" type="ORF">RDB_LOCUS73862</name>
</gene>
<protein>
    <submittedName>
        <fullName evidence="2">Uncharacterized protein</fullName>
    </submittedName>
</protein>
<sequence length="318" mass="34572">MSDFPYMPFPFNVTLSSPLFDLSPVTSNVSQGWAPSCALPECMPTASWSTGSIGASLSFQFWGGDVAFDGNVTGNMSVEVFRDGVREIWNPSADTLFRSRGQATDDLYFHNIALRVLDSSLGSELTIKQAQVNGSSLIDRGDSDRWTIPSNDDRISYTGFVQQASAAPGSQTTYISSKPGATVSMEFNASTLLIYGPCGPTNGLMRVTINGRESTVNTSTPIPSIDCLLFQSWALTGTIMNQLLVENVNGASLGINRLHFWWGTLDYNRRDSSTTAKTVVIVLGSVLAVGLTWAGWVIFSRKSELGKKVRKNLKSMFL</sequence>
<accession>A0A8H3BWE2</accession>